<dbReference type="HAMAP" id="MF_00147_A">
    <property type="entry name" value="TIM_A"/>
    <property type="match status" value="1"/>
</dbReference>
<dbReference type="PANTHER" id="PTHR21139">
    <property type="entry name" value="TRIOSEPHOSPHATE ISOMERASE"/>
    <property type="match status" value="1"/>
</dbReference>
<dbReference type="InterPro" id="IPR035990">
    <property type="entry name" value="TIM_sf"/>
</dbReference>
<protein>
    <recommendedName>
        <fullName evidence="5 6">Triosephosphate isomerase</fullName>
        <shortName evidence="5">TIM</shortName>
        <shortName evidence="5">TPI</shortName>
        <ecNumber evidence="5 6">5.3.1.1</ecNumber>
    </recommendedName>
    <alternativeName>
        <fullName evidence="5">Triose-phosphate isomerase</fullName>
    </alternativeName>
</protein>
<evidence type="ECO:0000256" key="5">
    <source>
        <dbReference type="HAMAP-Rule" id="MF_00147"/>
    </source>
</evidence>
<dbReference type="EC" id="5.3.1.1" evidence="5 6"/>
<comment type="catalytic activity">
    <reaction evidence="5 6">
        <text>D-glyceraldehyde 3-phosphate = dihydroxyacetone phosphate</text>
        <dbReference type="Rhea" id="RHEA:18585"/>
        <dbReference type="ChEBI" id="CHEBI:57642"/>
        <dbReference type="ChEBI" id="CHEBI:59776"/>
        <dbReference type="EC" id="5.3.1.1"/>
    </reaction>
</comment>
<dbReference type="GO" id="GO:0004807">
    <property type="term" value="F:triose-phosphate isomerase activity"/>
    <property type="evidence" value="ECO:0007669"/>
    <property type="project" value="UniProtKB-UniRule"/>
</dbReference>
<comment type="subunit">
    <text evidence="5">Homotetramer; dimer of dimers.</text>
</comment>
<dbReference type="NCBIfam" id="TIGR00419">
    <property type="entry name" value="tim"/>
    <property type="match status" value="1"/>
</dbReference>
<comment type="pathway">
    <text evidence="5 6">Carbohydrate biosynthesis; gluconeogenesis.</text>
</comment>
<feature type="binding site" evidence="5">
    <location>
        <begin position="193"/>
        <end position="194"/>
    </location>
    <ligand>
        <name>substrate</name>
    </ligand>
</feature>
<keyword evidence="4 5" id="KW-0413">Isomerase</keyword>
<gene>
    <name evidence="5" type="primary">tpiA</name>
    <name evidence="7" type="ORF">GCM10007981_16360</name>
</gene>
<dbReference type="Proteomes" id="UP000610960">
    <property type="component" value="Unassembled WGS sequence"/>
</dbReference>
<dbReference type="InterPro" id="IPR020861">
    <property type="entry name" value="Triosephosphate_isomerase_AS"/>
</dbReference>
<dbReference type="PROSITE" id="PS00171">
    <property type="entry name" value="TIM_1"/>
    <property type="match status" value="1"/>
</dbReference>
<comment type="caution">
    <text evidence="7">The sequence shown here is derived from an EMBL/GenBank/DDBJ whole genome shotgun (WGS) entry which is preliminary data.</text>
</comment>
<dbReference type="NCBIfam" id="NF003302">
    <property type="entry name" value="PRK04302.1"/>
    <property type="match status" value="1"/>
</dbReference>
<comment type="function">
    <text evidence="5">Involved in the gluconeogenesis. Catalyzes stereospecifically the conversion of dihydroxyacetone phosphate (DHAP) to D-glyceraldehyde-3-phosphate (G3P).</text>
</comment>
<keyword evidence="1 5" id="KW-0312">Gluconeogenesis</keyword>
<dbReference type="EMBL" id="BMNL01000003">
    <property type="protein sequence ID" value="GGP22002.1"/>
    <property type="molecule type" value="Genomic_DNA"/>
</dbReference>
<dbReference type="CDD" id="cd00311">
    <property type="entry name" value="TIM"/>
    <property type="match status" value="1"/>
</dbReference>
<dbReference type="SUPFAM" id="SSF51351">
    <property type="entry name" value="Triosephosphate isomerase (TIM)"/>
    <property type="match status" value="1"/>
</dbReference>
<evidence type="ECO:0000256" key="6">
    <source>
        <dbReference type="RuleBase" id="RU363013"/>
    </source>
</evidence>
<evidence type="ECO:0000313" key="7">
    <source>
        <dbReference type="EMBL" id="GGP22002.1"/>
    </source>
</evidence>
<dbReference type="PANTHER" id="PTHR21139:SF42">
    <property type="entry name" value="TRIOSEPHOSPHATE ISOMERASE"/>
    <property type="match status" value="1"/>
</dbReference>
<dbReference type="UniPathway" id="UPA00109">
    <property type="reaction ID" value="UER00189"/>
</dbReference>
<feature type="active site" description="Electrophile" evidence="5">
    <location>
        <position position="84"/>
    </location>
</feature>
<organism evidence="7 8">
    <name type="scientific">Thermocladium modestius</name>
    <dbReference type="NCBI Taxonomy" id="62609"/>
    <lineage>
        <taxon>Archaea</taxon>
        <taxon>Thermoproteota</taxon>
        <taxon>Thermoprotei</taxon>
        <taxon>Thermoproteales</taxon>
        <taxon>Thermoproteaceae</taxon>
        <taxon>Thermocladium</taxon>
    </lineage>
</organism>
<dbReference type="InterPro" id="IPR013785">
    <property type="entry name" value="Aldolase_TIM"/>
</dbReference>
<comment type="subcellular location">
    <subcellularLocation>
        <location evidence="5 6">Cytoplasm</location>
    </subcellularLocation>
</comment>
<keyword evidence="3 5" id="KW-0324">Glycolysis</keyword>
<reference evidence="7" key="2">
    <citation type="submission" date="2020-09" db="EMBL/GenBank/DDBJ databases">
        <authorList>
            <person name="Sun Q."/>
            <person name="Ohkuma M."/>
        </authorList>
    </citation>
    <scope>NUCLEOTIDE SEQUENCE</scope>
    <source>
        <strain evidence="7">JCM 10088</strain>
    </source>
</reference>
<dbReference type="InterPro" id="IPR000652">
    <property type="entry name" value="Triosephosphate_isomerase"/>
</dbReference>
<feature type="binding site" evidence="5">
    <location>
        <position position="137"/>
    </location>
    <ligand>
        <name>substrate</name>
    </ligand>
</feature>
<evidence type="ECO:0000256" key="4">
    <source>
        <dbReference type="ARBA" id="ARBA00023235"/>
    </source>
</evidence>
<keyword evidence="8" id="KW-1185">Reference proteome</keyword>
<sequence>MKAYQEVVGEGAIQLAKAADEVSRETGASIAVAPPLPLLKPVVEAVEIEVFAQSADPVRPGAATGFTPLEMIKEAGARGVILNHSEHRLLLNDLSWMIGRARDLGLDQLVCAPDPETSAAAAALSPTAIAVEPPELIGTGKAVSKERPEVISRTVELVSRISKGVHVITGAGIESGSDVSAALSLGTQGVLVASAIVKARNWRDKITELALPLLGKR</sequence>
<feature type="active site" description="Proton acceptor" evidence="5">
    <location>
        <position position="132"/>
    </location>
</feature>
<dbReference type="GO" id="GO:0019563">
    <property type="term" value="P:glycerol catabolic process"/>
    <property type="evidence" value="ECO:0007669"/>
    <property type="project" value="TreeGrafter"/>
</dbReference>
<proteinExistence type="inferred from homology"/>
<reference evidence="7" key="1">
    <citation type="journal article" date="2014" name="Int. J. Syst. Evol. Microbiol.">
        <title>Complete genome sequence of Corynebacterium casei LMG S-19264T (=DSM 44701T), isolated from a smear-ripened cheese.</title>
        <authorList>
            <consortium name="US DOE Joint Genome Institute (JGI-PGF)"/>
            <person name="Walter F."/>
            <person name="Albersmeier A."/>
            <person name="Kalinowski J."/>
            <person name="Ruckert C."/>
        </authorList>
    </citation>
    <scope>NUCLEOTIDE SEQUENCE</scope>
    <source>
        <strain evidence="7">JCM 10088</strain>
    </source>
</reference>
<name>A0A830GX07_9CREN</name>
<dbReference type="AlphaFoldDB" id="A0A830GX07"/>
<dbReference type="UniPathway" id="UPA00138"/>
<dbReference type="GO" id="GO:0005829">
    <property type="term" value="C:cytosol"/>
    <property type="evidence" value="ECO:0007669"/>
    <property type="project" value="TreeGrafter"/>
</dbReference>
<dbReference type="GO" id="GO:0046166">
    <property type="term" value="P:glyceraldehyde-3-phosphate biosynthetic process"/>
    <property type="evidence" value="ECO:0007669"/>
    <property type="project" value="TreeGrafter"/>
</dbReference>
<feature type="binding site" evidence="5">
    <location>
        <position position="172"/>
    </location>
    <ligand>
        <name>substrate</name>
    </ligand>
</feature>
<evidence type="ECO:0000256" key="3">
    <source>
        <dbReference type="ARBA" id="ARBA00023152"/>
    </source>
</evidence>
<evidence type="ECO:0000256" key="1">
    <source>
        <dbReference type="ARBA" id="ARBA00022432"/>
    </source>
</evidence>
<dbReference type="GO" id="GO:0006094">
    <property type="term" value="P:gluconeogenesis"/>
    <property type="evidence" value="ECO:0007669"/>
    <property type="project" value="UniProtKB-UniRule"/>
</dbReference>
<dbReference type="Pfam" id="PF00121">
    <property type="entry name" value="TIM"/>
    <property type="match status" value="1"/>
</dbReference>
<evidence type="ECO:0000313" key="8">
    <source>
        <dbReference type="Proteomes" id="UP000610960"/>
    </source>
</evidence>
<comment type="caution">
    <text evidence="5">Lacks conserved residue(s) required for the propagation of feature annotation.</text>
</comment>
<dbReference type="Gene3D" id="3.20.20.70">
    <property type="entry name" value="Aldolase class I"/>
    <property type="match status" value="1"/>
</dbReference>
<accession>A0A830GX07</accession>
<dbReference type="PROSITE" id="PS51440">
    <property type="entry name" value="TIM_2"/>
    <property type="match status" value="1"/>
</dbReference>
<dbReference type="GO" id="GO:0006096">
    <property type="term" value="P:glycolytic process"/>
    <property type="evidence" value="ECO:0007669"/>
    <property type="project" value="UniProtKB-UniRule"/>
</dbReference>
<comment type="similarity">
    <text evidence="5 6">Belongs to the triosephosphate isomerase family.</text>
</comment>
<comment type="pathway">
    <text evidence="5 6">Carbohydrate degradation; glycolysis; D-glyceraldehyde 3-phosphate from glycerone phosphate: step 1/1.</text>
</comment>
<evidence type="ECO:0000256" key="2">
    <source>
        <dbReference type="ARBA" id="ARBA00022490"/>
    </source>
</evidence>
<dbReference type="InterPro" id="IPR022891">
    <property type="entry name" value="Triosephosphate_isomerase_arc"/>
</dbReference>
<keyword evidence="2 5" id="KW-0963">Cytoplasm</keyword>